<protein>
    <submittedName>
        <fullName evidence="7">Thiol oxidoreductase</fullName>
    </submittedName>
</protein>
<evidence type="ECO:0000256" key="5">
    <source>
        <dbReference type="SAM" id="SignalP"/>
    </source>
</evidence>
<dbReference type="InterPro" id="IPR051395">
    <property type="entry name" value="Cytochrome_c_Peroxidase/MauG"/>
</dbReference>
<keyword evidence="1 4" id="KW-0349">Heme</keyword>
<dbReference type="Proteomes" id="UP000197068">
    <property type="component" value="Unassembled WGS sequence"/>
</dbReference>
<gene>
    <name evidence="7" type="ORF">MTCD1_01452</name>
</gene>
<dbReference type="InterPro" id="IPR010538">
    <property type="entry name" value="DHOR"/>
</dbReference>
<evidence type="ECO:0000256" key="3">
    <source>
        <dbReference type="ARBA" id="ARBA00023004"/>
    </source>
</evidence>
<keyword evidence="5" id="KW-0732">Signal</keyword>
<feature type="domain" description="Cytochrome c" evidence="6">
    <location>
        <begin position="368"/>
        <end position="500"/>
    </location>
</feature>
<reference evidence="7 8" key="1">
    <citation type="submission" date="2017-06" db="EMBL/GenBank/DDBJ databases">
        <title>Whole Genome Sequences of Colwellia marinimaniae MTCD1.</title>
        <authorList>
            <person name="Kusumoto H."/>
            <person name="Inoue M."/>
            <person name="Tanikawa K."/>
            <person name="Maeji H."/>
            <person name="Cameron J.H."/>
            <person name="Bartlett D.H."/>
        </authorList>
    </citation>
    <scope>NUCLEOTIDE SEQUENCE [LARGE SCALE GENOMIC DNA]</scope>
    <source>
        <strain evidence="7 8">MTCD1</strain>
    </source>
</reference>
<accession>A0ABQ0MU08</accession>
<dbReference type="EMBL" id="BDQM01000008">
    <property type="protein sequence ID" value="GAW95849.1"/>
    <property type="molecule type" value="Genomic_DNA"/>
</dbReference>
<keyword evidence="8" id="KW-1185">Reference proteome</keyword>
<proteinExistence type="predicted"/>
<dbReference type="InterPro" id="IPR009056">
    <property type="entry name" value="Cyt_c-like_dom"/>
</dbReference>
<keyword evidence="3 4" id="KW-0408">Iron</keyword>
<evidence type="ECO:0000256" key="2">
    <source>
        <dbReference type="ARBA" id="ARBA00022723"/>
    </source>
</evidence>
<dbReference type="RefSeq" id="WP_231732954.1">
    <property type="nucleotide sequence ID" value="NZ_BDQM01000008.1"/>
</dbReference>
<organism evidence="7 8">
    <name type="scientific">Colwellia marinimaniae</name>
    <dbReference type="NCBI Taxonomy" id="1513592"/>
    <lineage>
        <taxon>Bacteria</taxon>
        <taxon>Pseudomonadati</taxon>
        <taxon>Pseudomonadota</taxon>
        <taxon>Gammaproteobacteria</taxon>
        <taxon>Alteromonadales</taxon>
        <taxon>Colwelliaceae</taxon>
        <taxon>Colwellia</taxon>
    </lineage>
</organism>
<keyword evidence="2 4" id="KW-0479">Metal-binding</keyword>
<evidence type="ECO:0000256" key="1">
    <source>
        <dbReference type="ARBA" id="ARBA00022617"/>
    </source>
</evidence>
<dbReference type="Gene3D" id="1.10.760.10">
    <property type="entry name" value="Cytochrome c-like domain"/>
    <property type="match status" value="1"/>
</dbReference>
<evidence type="ECO:0000313" key="8">
    <source>
        <dbReference type="Proteomes" id="UP000197068"/>
    </source>
</evidence>
<feature type="signal peptide" evidence="5">
    <location>
        <begin position="1"/>
        <end position="25"/>
    </location>
</feature>
<evidence type="ECO:0000256" key="4">
    <source>
        <dbReference type="PROSITE-ProRule" id="PRU00433"/>
    </source>
</evidence>
<dbReference type="PIRSF" id="PIRSF028099">
    <property type="entry name" value="DUF1111"/>
    <property type="match status" value="1"/>
</dbReference>
<feature type="chain" id="PRO_5045472196" evidence="5">
    <location>
        <begin position="26"/>
        <end position="500"/>
    </location>
</feature>
<dbReference type="SUPFAM" id="SSF46626">
    <property type="entry name" value="Cytochrome c"/>
    <property type="match status" value="1"/>
</dbReference>
<dbReference type="PANTHER" id="PTHR30600:SF4">
    <property type="entry name" value="CYTOCHROME C DOMAIN-CONTAINING PROTEIN"/>
    <property type="match status" value="1"/>
</dbReference>
<evidence type="ECO:0000259" key="6">
    <source>
        <dbReference type="PROSITE" id="PS51007"/>
    </source>
</evidence>
<dbReference type="InterPro" id="IPR036909">
    <property type="entry name" value="Cyt_c-like_dom_sf"/>
</dbReference>
<dbReference type="Pfam" id="PF06537">
    <property type="entry name" value="DHOR"/>
    <property type="match status" value="1"/>
</dbReference>
<dbReference type="PROSITE" id="PS51257">
    <property type="entry name" value="PROKAR_LIPOPROTEIN"/>
    <property type="match status" value="1"/>
</dbReference>
<dbReference type="PROSITE" id="PS51007">
    <property type="entry name" value="CYTC"/>
    <property type="match status" value="1"/>
</dbReference>
<evidence type="ECO:0000313" key="7">
    <source>
        <dbReference type="EMBL" id="GAW95849.1"/>
    </source>
</evidence>
<comment type="caution">
    <text evidence="7">The sequence shown here is derived from an EMBL/GenBank/DDBJ whole genome shotgun (WGS) entry which is preliminary data.</text>
</comment>
<name>A0ABQ0MU08_9GAMM</name>
<sequence>MNKIQNKKYLAVSFLFISLLASLSACDSSGSESAGLQLQNRPVEVPAFDLSEQQPAGGITHKRLYASYLYPGEKLSSKQKLDFWTGFSFFRDPWVAAPSATANRDGLGPLFNTRSCIACHTAGSRAKIDEEGHILPLSLVVRLGSKDASITTVDPIYGGQIQPRAISYRLTDAALVKKSPYTNNVGEAWLDKRYDKIPGSFVDGESYELLKPSYQLTKLAYGELAAHIGLSVRLAPNIFGMGLLNAINTADLLSQEDINDSDGNGISAKYNRVPNVITGTIEVGRFGFKAKQPNLHQQVAAAFRDDIGITNSSFPDESCTNTQMACNHAAEYGGHSLADLEIPDNRLDYTVTFNELLGVPPARNLKSQTVQAGRKLFYQLQCQQCHRPSYVTDAEYPVPALAKQTIWPYTDLALHDMGEGLADGVYEFNANGREWRTAPLWGIGLQQYTTGQQRFLHDGRARTISEAILWHGGEAEPAKQAYVALNKQQRDALVKFVKAI</sequence>
<dbReference type="PANTHER" id="PTHR30600">
    <property type="entry name" value="CYTOCHROME C PEROXIDASE-RELATED"/>
    <property type="match status" value="1"/>
</dbReference>